<evidence type="ECO:0000259" key="1">
    <source>
        <dbReference type="Pfam" id="PF01557"/>
    </source>
</evidence>
<dbReference type="Gene3D" id="3.90.850.10">
    <property type="entry name" value="Fumarylacetoacetase-like, C-terminal domain"/>
    <property type="match status" value="1"/>
</dbReference>
<evidence type="ECO:0000313" key="2">
    <source>
        <dbReference type="EMBL" id="CUQ65926.1"/>
    </source>
</evidence>
<sequence>MKLVSFRVVTPVGTFTRVGALYDSQVIDINMAYARWLKDQGEAQPSRLANAQMPATMLEFLEGEASTMAAARRAVDYAVLLGSKARGPSGEMVWYQLETVQLAAPLPNPPSLRDFIAFEAHIAATSKKRGQPIPPEWYQAPVYYKGNPRTIIGPDEDLPWPLETTKLDYELELACVIGKGGRDIAERDAPDYIAGYTIMNDFSARDIQFREMACRLGPAKGKDFATALGPCLVTPDEIADLNSLTMVARVNGEEWSRGCFGTIHWSFPQMIAHVSRGEPLYPGDVFGSGTVGGGCGLEFDRYLKPGDVVELEIQPIGVLRTRVVGAA</sequence>
<keyword evidence="3" id="KW-1185">Reference proteome</keyword>
<gene>
    <name evidence="2" type="ORF">NITINOP_0951</name>
</gene>
<dbReference type="PANTHER" id="PTHR43211:SF1">
    <property type="entry name" value="BLL6422 PROTEIN"/>
    <property type="match status" value="1"/>
</dbReference>
<accession>A0A0S4KU24</accession>
<dbReference type="EMBL" id="LN885086">
    <property type="protein sequence ID" value="CUQ65926.1"/>
    <property type="molecule type" value="Genomic_DNA"/>
</dbReference>
<name>A0A0S4KU24_9BACT</name>
<feature type="domain" description="Fumarylacetoacetase-like C-terminal" evidence="1">
    <location>
        <begin position="116"/>
        <end position="324"/>
    </location>
</feature>
<proteinExistence type="predicted"/>
<dbReference type="OrthoDB" id="5197601at2"/>
<dbReference type="SUPFAM" id="SSF56529">
    <property type="entry name" value="FAH"/>
    <property type="match status" value="1"/>
</dbReference>
<dbReference type="InterPro" id="IPR036663">
    <property type="entry name" value="Fumarylacetoacetase_C_sf"/>
</dbReference>
<dbReference type="Pfam" id="PF01557">
    <property type="entry name" value="FAA_hydrolase"/>
    <property type="match status" value="1"/>
</dbReference>
<dbReference type="InterPro" id="IPR011234">
    <property type="entry name" value="Fumarylacetoacetase-like_C"/>
</dbReference>
<dbReference type="STRING" id="1715989.NITINOP_0951"/>
<reference evidence="3" key="1">
    <citation type="submission" date="2015-09" db="EMBL/GenBank/DDBJ databases">
        <authorList>
            <person name="Daims H."/>
        </authorList>
    </citation>
    <scope>NUCLEOTIDE SEQUENCE [LARGE SCALE GENOMIC DNA]</scope>
</reference>
<keyword evidence="2" id="KW-0378">Hydrolase</keyword>
<dbReference type="KEGG" id="nio:NITINOP_0951"/>
<evidence type="ECO:0000313" key="3">
    <source>
        <dbReference type="Proteomes" id="UP000066284"/>
    </source>
</evidence>
<dbReference type="Proteomes" id="UP000066284">
    <property type="component" value="Chromosome 1"/>
</dbReference>
<dbReference type="AlphaFoldDB" id="A0A0S4KU24"/>
<dbReference type="PANTHER" id="PTHR43211">
    <property type="entry name" value="FUMARYLACETOACETATE HYDROLASE"/>
    <property type="match status" value="1"/>
</dbReference>
<organism evidence="2 3">
    <name type="scientific">Candidatus Nitrospira inopinata</name>
    <dbReference type="NCBI Taxonomy" id="1715989"/>
    <lineage>
        <taxon>Bacteria</taxon>
        <taxon>Pseudomonadati</taxon>
        <taxon>Nitrospirota</taxon>
        <taxon>Nitrospiria</taxon>
        <taxon>Nitrospirales</taxon>
        <taxon>Nitrospiraceae</taxon>
        <taxon>Nitrospira</taxon>
    </lineage>
</organism>
<dbReference type="RefSeq" id="WP_062483626.1">
    <property type="nucleotide sequence ID" value="NZ_LN885086.1"/>
</dbReference>
<protein>
    <submittedName>
        <fullName evidence="2">Putative Fumarylacetoacetase</fullName>
        <ecNumber evidence="2">3.7.1.2</ecNumber>
    </submittedName>
</protein>
<dbReference type="EC" id="3.7.1.2" evidence="2"/>
<dbReference type="GO" id="GO:0004334">
    <property type="term" value="F:fumarylacetoacetase activity"/>
    <property type="evidence" value="ECO:0007669"/>
    <property type="project" value="UniProtKB-EC"/>
</dbReference>